<dbReference type="EMBL" id="JADYXP020000001">
    <property type="protein sequence ID" value="KAL0132088.1"/>
    <property type="molecule type" value="Genomic_DNA"/>
</dbReference>
<protein>
    <submittedName>
        <fullName evidence="1">Uncharacterized protein</fullName>
    </submittedName>
</protein>
<comment type="caution">
    <text evidence="1">The sequence shown here is derived from an EMBL/GenBank/DDBJ whole genome shotgun (WGS) entry which is preliminary data.</text>
</comment>
<name>A0AAW2GXZ7_9HYME</name>
<accession>A0AAW2GXZ7</accession>
<evidence type="ECO:0000313" key="1">
    <source>
        <dbReference type="EMBL" id="KAL0132088.1"/>
    </source>
</evidence>
<proteinExistence type="predicted"/>
<organism evidence="1 2">
    <name type="scientific">Cardiocondyla obscurior</name>
    <dbReference type="NCBI Taxonomy" id="286306"/>
    <lineage>
        <taxon>Eukaryota</taxon>
        <taxon>Metazoa</taxon>
        <taxon>Ecdysozoa</taxon>
        <taxon>Arthropoda</taxon>
        <taxon>Hexapoda</taxon>
        <taxon>Insecta</taxon>
        <taxon>Pterygota</taxon>
        <taxon>Neoptera</taxon>
        <taxon>Endopterygota</taxon>
        <taxon>Hymenoptera</taxon>
        <taxon>Apocrita</taxon>
        <taxon>Aculeata</taxon>
        <taxon>Formicoidea</taxon>
        <taxon>Formicidae</taxon>
        <taxon>Myrmicinae</taxon>
        <taxon>Cardiocondyla</taxon>
    </lineage>
</organism>
<dbReference type="Proteomes" id="UP001430953">
    <property type="component" value="Unassembled WGS sequence"/>
</dbReference>
<evidence type="ECO:0000313" key="2">
    <source>
        <dbReference type="Proteomes" id="UP001430953"/>
    </source>
</evidence>
<keyword evidence="2" id="KW-1185">Reference proteome</keyword>
<dbReference type="AlphaFoldDB" id="A0AAW2GXZ7"/>
<gene>
    <name evidence="1" type="ORF">PUN28_000097</name>
</gene>
<sequence length="82" mass="9614">MLSSFLFCCLKGKQKTTYYSERGRKTVPLTVLVHITVIKPDRYFCKPLKIPQFFSECSFYLTPSDACHIEIEIATFFFTIKF</sequence>
<reference evidence="1 2" key="1">
    <citation type="submission" date="2023-03" db="EMBL/GenBank/DDBJ databases">
        <title>High recombination rates correlate with genetic variation in Cardiocondyla obscurior ants.</title>
        <authorList>
            <person name="Errbii M."/>
        </authorList>
    </citation>
    <scope>NUCLEOTIDE SEQUENCE [LARGE SCALE GENOMIC DNA]</scope>
    <source>
        <strain evidence="1">Alpha-2009</strain>
        <tissue evidence="1">Whole body</tissue>
    </source>
</reference>